<accession>A0AAU7DYV4</accession>
<reference evidence="1" key="1">
    <citation type="submission" date="2024-02" db="EMBL/GenBank/DDBJ databases">
        <title>Tomenella chthoni gen. nov. sp. nov., a member of the family Jonesiaceae isolated from bat guano.</title>
        <authorList>
            <person name="Miller S.L."/>
            <person name="King J."/>
            <person name="Sankaranarayanan K."/>
            <person name="Lawson P.A."/>
        </authorList>
    </citation>
    <scope>NUCLEOTIDE SEQUENCE</scope>
    <source>
        <strain evidence="1">BS-20</strain>
    </source>
</reference>
<sequence>MAINLGGDSARTSHIYSSHDPDTLDPWLGGLCPVQPGQSVAPLGLLLDVDGPIASPITRSVSEPGLAQSLTLLANAGVPIGFNTGRSDEFLLQEVLPAMQKHGLKPNAPVWGISEKAGSWFSFAEPTKIEIDRDLELPLALRDDLRTLLQTRFSELAFYDETKHTMVSFEQHTTISNEYFQARRGPMERAVAELIASHGLPYIWEGRPELNWSPQGYTDSLVVRIDPTIVATDIEHVGTGKDTGAERFIRLLNQDQVPVPRTWRTMGDSRTDYAMATWLNEQGYAVAHVDVRPSDGVLDAGVPVLTHTHLIHDEAGAMFFAQWAKHLVR</sequence>
<dbReference type="SUPFAM" id="SSF56784">
    <property type="entry name" value="HAD-like"/>
    <property type="match status" value="1"/>
</dbReference>
<protein>
    <submittedName>
        <fullName evidence="1">Uncharacterized protein</fullName>
    </submittedName>
</protein>
<dbReference type="InterPro" id="IPR036412">
    <property type="entry name" value="HAD-like_sf"/>
</dbReference>
<name>A0AAU7DYV4_9MICO</name>
<dbReference type="EMBL" id="CP146203">
    <property type="protein sequence ID" value="XBH22870.1"/>
    <property type="molecule type" value="Genomic_DNA"/>
</dbReference>
<dbReference type="AlphaFoldDB" id="A0AAU7DYV4"/>
<gene>
    <name evidence="1" type="ORF">V5R04_06550</name>
</gene>
<evidence type="ECO:0000313" key="1">
    <source>
        <dbReference type="EMBL" id="XBH22870.1"/>
    </source>
</evidence>
<proteinExistence type="predicted"/>
<organism evidence="1">
    <name type="scientific">Jonesiaceae bacterium BS-20</name>
    <dbReference type="NCBI Taxonomy" id="3120821"/>
    <lineage>
        <taxon>Bacteria</taxon>
        <taxon>Bacillati</taxon>
        <taxon>Actinomycetota</taxon>
        <taxon>Actinomycetes</taxon>
        <taxon>Micrococcales</taxon>
        <taxon>Jonesiaceae</taxon>
    </lineage>
</organism>